<evidence type="ECO:0000313" key="2">
    <source>
        <dbReference type="Proteomes" id="UP000192611"/>
    </source>
</evidence>
<name>A0A1W9S0T1_9BACT</name>
<accession>A0A1W9S0T1</accession>
<dbReference type="EMBL" id="NATQ01000067">
    <property type="protein sequence ID" value="OQX90336.1"/>
    <property type="molecule type" value="Genomic_DNA"/>
</dbReference>
<sequence length="66" mass="7739">MVARYREIDRGTLSSIVRKISPYINKNEFLSILNVYDLICYFVLGVVNDHKECVYKKEEGGEDKEH</sequence>
<protein>
    <submittedName>
        <fullName evidence="1">Uncharacterized protein</fullName>
    </submittedName>
</protein>
<reference evidence="2" key="1">
    <citation type="submission" date="2017-03" db="EMBL/GenBank/DDBJ databases">
        <title>Novel pathways for hydrocarbon cycling and metabolic interdependencies in hydrothermal sediment communities.</title>
        <authorList>
            <person name="Dombrowski N."/>
            <person name="Seitz K."/>
            <person name="Teske A."/>
            <person name="Baker B."/>
        </authorList>
    </citation>
    <scope>NUCLEOTIDE SEQUENCE [LARGE SCALE GENOMIC DNA]</scope>
</reference>
<dbReference type="AlphaFoldDB" id="A0A1W9S0T1"/>
<dbReference type="Proteomes" id="UP000192611">
    <property type="component" value="Unassembled WGS sequence"/>
</dbReference>
<comment type="caution">
    <text evidence="1">The sequence shown here is derived from an EMBL/GenBank/DDBJ whole genome shotgun (WGS) entry which is preliminary data.</text>
</comment>
<evidence type="ECO:0000313" key="1">
    <source>
        <dbReference type="EMBL" id="OQX90336.1"/>
    </source>
</evidence>
<organism evidence="1 2">
    <name type="scientific">Candidatus Coatesbacteria bacterium 4484_99</name>
    <dbReference type="NCBI Taxonomy" id="1970774"/>
    <lineage>
        <taxon>Bacteria</taxon>
        <taxon>Candidatus Coatesiibacteriota</taxon>
    </lineage>
</organism>
<gene>
    <name evidence="1" type="ORF">B6D57_03650</name>
</gene>
<proteinExistence type="predicted"/>